<keyword evidence="1" id="KW-1133">Transmembrane helix</keyword>
<feature type="transmembrane region" description="Helical" evidence="1">
    <location>
        <begin position="184"/>
        <end position="204"/>
    </location>
</feature>
<gene>
    <name evidence="3" type="ORF">G5B40_19280</name>
</gene>
<sequence length="212" mass="21426">MTRSLKTMVAAGATALLLAAPSVALSATTFNGSFSVDGDAFDEPGLVVSTAPNGGGPIAPFSLEAGSSASFLLFDIWTDESSVNAGEDDVSQSIFVEFTFTDPVASGTLGGETLGNRIIGGLFQNGEVTWDAPLELSFGNGGLFTVALSDETFNFGFLGLAGGEHRGASVEATVSLVSESVASVPLPASALLLVSGLGGLGFAARRRRRAAA</sequence>
<accession>A0A7M3T5W7</accession>
<dbReference type="NCBIfam" id="TIGR03370">
    <property type="entry name" value="VPLPA-CTERM"/>
    <property type="match status" value="1"/>
</dbReference>
<dbReference type="RefSeq" id="WP_165102247.1">
    <property type="nucleotide sequence ID" value="NZ_CP049056.1"/>
</dbReference>
<feature type="signal peptide" evidence="2">
    <location>
        <begin position="1"/>
        <end position="26"/>
    </location>
</feature>
<reference evidence="3 4" key="1">
    <citation type="submission" date="2020-02" db="EMBL/GenBank/DDBJ databases">
        <title>complete genome sequence of Rhodobacteraceae bacterium.</title>
        <authorList>
            <person name="Park J."/>
            <person name="Kim Y.-S."/>
            <person name="Kim K.-H."/>
        </authorList>
    </citation>
    <scope>NUCLEOTIDE SEQUENCE [LARGE SCALE GENOMIC DNA]</scope>
    <source>
        <strain evidence="3 4">RR4-56</strain>
    </source>
</reference>
<evidence type="ECO:0000313" key="3">
    <source>
        <dbReference type="EMBL" id="QIE57398.1"/>
    </source>
</evidence>
<organism evidence="3 4">
    <name type="scientific">Pikeienuella piscinae</name>
    <dbReference type="NCBI Taxonomy" id="2748098"/>
    <lineage>
        <taxon>Bacteria</taxon>
        <taxon>Pseudomonadati</taxon>
        <taxon>Pseudomonadota</taxon>
        <taxon>Alphaproteobacteria</taxon>
        <taxon>Rhodobacterales</taxon>
        <taxon>Paracoccaceae</taxon>
        <taxon>Pikeienuella</taxon>
    </lineage>
</organism>
<keyword evidence="1" id="KW-0472">Membrane</keyword>
<feature type="chain" id="PRO_5029783301" evidence="2">
    <location>
        <begin position="27"/>
        <end position="212"/>
    </location>
</feature>
<dbReference type="KEGG" id="hdh:G5B40_19280"/>
<dbReference type="Proteomes" id="UP000503336">
    <property type="component" value="Chromosome"/>
</dbReference>
<protein>
    <submittedName>
        <fullName evidence="3">VPLPA-CTERM sorting domain-containing protein</fullName>
    </submittedName>
</protein>
<dbReference type="AlphaFoldDB" id="A0A7M3T5W7"/>
<dbReference type="EMBL" id="CP049056">
    <property type="protein sequence ID" value="QIE57398.1"/>
    <property type="molecule type" value="Genomic_DNA"/>
</dbReference>
<evidence type="ECO:0000256" key="1">
    <source>
        <dbReference type="SAM" id="Phobius"/>
    </source>
</evidence>
<keyword evidence="1" id="KW-0812">Transmembrane</keyword>
<name>A0A7M3T5W7_9RHOB</name>
<dbReference type="InterPro" id="IPR022472">
    <property type="entry name" value="VPLPA-CTERM"/>
</dbReference>
<evidence type="ECO:0000313" key="4">
    <source>
        <dbReference type="Proteomes" id="UP000503336"/>
    </source>
</evidence>
<keyword evidence="4" id="KW-1185">Reference proteome</keyword>
<evidence type="ECO:0000256" key="2">
    <source>
        <dbReference type="SAM" id="SignalP"/>
    </source>
</evidence>
<keyword evidence="2" id="KW-0732">Signal</keyword>
<proteinExistence type="predicted"/>